<protein>
    <recommendedName>
        <fullName evidence="5">Tat (Twin-arginine translocation) pathway signal sequence</fullName>
    </recommendedName>
</protein>
<dbReference type="InterPro" id="IPR042100">
    <property type="entry name" value="Bug_dom1"/>
</dbReference>
<organism evidence="3 4">
    <name type="scientific">Afipia broomeae ATCC 49717</name>
    <dbReference type="NCBI Taxonomy" id="883078"/>
    <lineage>
        <taxon>Bacteria</taxon>
        <taxon>Pseudomonadati</taxon>
        <taxon>Pseudomonadota</taxon>
        <taxon>Alphaproteobacteria</taxon>
        <taxon>Hyphomicrobiales</taxon>
        <taxon>Nitrobacteraceae</taxon>
        <taxon>Afipia</taxon>
    </lineage>
</organism>
<proteinExistence type="inferred from homology"/>
<accession>K8NVA6</accession>
<gene>
    <name evidence="3" type="ORF">HMPREF9695_04142</name>
</gene>
<evidence type="ECO:0008006" key="5">
    <source>
        <dbReference type="Google" id="ProtNLM"/>
    </source>
</evidence>
<dbReference type="eggNOG" id="COG3181">
    <property type="taxonomic scope" value="Bacteria"/>
</dbReference>
<dbReference type="InterPro" id="IPR006311">
    <property type="entry name" value="TAT_signal"/>
</dbReference>
<reference evidence="3 4" key="1">
    <citation type="submission" date="2012-04" db="EMBL/GenBank/DDBJ databases">
        <title>The Genome Sequence of Afipia broomeae ATCC 49717.</title>
        <authorList>
            <consortium name="The Broad Institute Genome Sequencing Platform"/>
            <person name="Earl A."/>
            <person name="Ward D."/>
            <person name="Feldgarden M."/>
            <person name="Gevers D."/>
            <person name="Huys G."/>
            <person name="Walker B."/>
            <person name="Young S.K."/>
            <person name="Zeng Q."/>
            <person name="Gargeya S."/>
            <person name="Fitzgerald M."/>
            <person name="Haas B."/>
            <person name="Abouelleil A."/>
            <person name="Alvarado L."/>
            <person name="Arachchi H.M."/>
            <person name="Berlin A."/>
            <person name="Chapman S.B."/>
            <person name="Goldberg J."/>
            <person name="Griggs A."/>
            <person name="Gujja S."/>
            <person name="Hansen M."/>
            <person name="Howarth C."/>
            <person name="Imamovic A."/>
            <person name="Larimer J."/>
            <person name="McCowen C."/>
            <person name="Montmayeur A."/>
            <person name="Murphy C."/>
            <person name="Neiman D."/>
            <person name="Pearson M."/>
            <person name="Priest M."/>
            <person name="Roberts A."/>
            <person name="Saif S."/>
            <person name="Shea T."/>
            <person name="Sisk P."/>
            <person name="Sykes S."/>
            <person name="Wortman J."/>
            <person name="Nusbaum C."/>
            <person name="Birren B."/>
        </authorList>
    </citation>
    <scope>NUCLEOTIDE SEQUENCE [LARGE SCALE GENOMIC DNA]</scope>
    <source>
        <strain evidence="3 4">ATCC 49717</strain>
    </source>
</reference>
<dbReference type="PROSITE" id="PS51318">
    <property type="entry name" value="TAT"/>
    <property type="match status" value="1"/>
</dbReference>
<dbReference type="PATRIC" id="fig|883078.3.peg.4284"/>
<dbReference type="Gene3D" id="3.40.190.10">
    <property type="entry name" value="Periplasmic binding protein-like II"/>
    <property type="match status" value="1"/>
</dbReference>
<evidence type="ECO:0000256" key="1">
    <source>
        <dbReference type="ARBA" id="ARBA00006987"/>
    </source>
</evidence>
<dbReference type="AlphaFoldDB" id="K8NVA6"/>
<name>K8NVA6_9BRAD</name>
<keyword evidence="2" id="KW-0732">Signal</keyword>
<feature type="chain" id="PRO_5003919644" description="Tat (Twin-arginine translocation) pathway signal sequence" evidence="2">
    <location>
        <begin position="25"/>
        <end position="321"/>
    </location>
</feature>
<sequence>MQFNRRQILRAGAASVLLPAAAYAAPQWPERAIRIVVGFAPGGQTDIFARTYGEFIGKQTGASVVVENKTGALGALAATEVKRSAADGYTLLFNTSGAMTVNRVLIKDLAYDTDRDFELVAAMPTGGLPMFASSKLGVKTLGEFVQYAKSAPRVSLGTFGVGSPGHLTIIELNKQYDLKIEPVHYRGEAPMFTDIVGQVIDGGIGSYIGAQSVLQSGAGVAIAVPRKRLTVLPDVKTFKEQGATAPLFDLTTYQCCAVPKGTPQEVIERLSQILVQGGKSEKALEMFKMFGIDEGAMDLAATRALYARESPVWIDLASKIS</sequence>
<dbReference type="InterPro" id="IPR005064">
    <property type="entry name" value="BUG"/>
</dbReference>
<keyword evidence="4" id="KW-1185">Reference proteome</keyword>
<dbReference type="Gene3D" id="3.40.190.150">
    <property type="entry name" value="Bordetella uptake gene, domain 1"/>
    <property type="match status" value="1"/>
</dbReference>
<comment type="caution">
    <text evidence="3">The sequence shown here is derived from an EMBL/GenBank/DDBJ whole genome shotgun (WGS) entry which is preliminary data.</text>
</comment>
<dbReference type="Proteomes" id="UP000001096">
    <property type="component" value="Unassembled WGS sequence"/>
</dbReference>
<dbReference type="PANTHER" id="PTHR42928:SF5">
    <property type="entry name" value="BLR1237 PROTEIN"/>
    <property type="match status" value="1"/>
</dbReference>
<dbReference type="CDD" id="cd07012">
    <property type="entry name" value="PBP2_Bug_TTT"/>
    <property type="match status" value="1"/>
</dbReference>
<evidence type="ECO:0000313" key="4">
    <source>
        <dbReference type="Proteomes" id="UP000001096"/>
    </source>
</evidence>
<dbReference type="EMBL" id="AGWX01000005">
    <property type="protein sequence ID" value="EKS34232.1"/>
    <property type="molecule type" value="Genomic_DNA"/>
</dbReference>
<evidence type="ECO:0000313" key="3">
    <source>
        <dbReference type="EMBL" id="EKS34232.1"/>
    </source>
</evidence>
<dbReference type="Pfam" id="PF03401">
    <property type="entry name" value="TctC"/>
    <property type="match status" value="1"/>
</dbReference>
<dbReference type="PIRSF" id="PIRSF017082">
    <property type="entry name" value="YflP"/>
    <property type="match status" value="1"/>
</dbReference>
<feature type="signal peptide" evidence="2">
    <location>
        <begin position="1"/>
        <end position="24"/>
    </location>
</feature>
<dbReference type="RefSeq" id="WP_006022841.1">
    <property type="nucleotide sequence ID" value="NZ_KB375284.1"/>
</dbReference>
<dbReference type="HOGENOM" id="CLU_045683_0_2_5"/>
<comment type="similarity">
    <text evidence="1">Belongs to the UPF0065 (bug) family.</text>
</comment>
<evidence type="ECO:0000256" key="2">
    <source>
        <dbReference type="SAM" id="SignalP"/>
    </source>
</evidence>
<dbReference type="PANTHER" id="PTHR42928">
    <property type="entry name" value="TRICARBOXYLATE-BINDING PROTEIN"/>
    <property type="match status" value="1"/>
</dbReference>